<dbReference type="Gene3D" id="1.10.287.630">
    <property type="entry name" value="Helix hairpin bin"/>
    <property type="match status" value="1"/>
</dbReference>
<dbReference type="PANTHER" id="PTHR45651">
    <property type="entry name" value="CYCLIC NUCLEOTIDE-GATED ION CHANNEL 15-RELATED-RELATED"/>
    <property type="match status" value="1"/>
</dbReference>
<feature type="transmembrane region" description="Helical" evidence="11">
    <location>
        <begin position="430"/>
        <end position="452"/>
    </location>
</feature>
<dbReference type="InterPro" id="IPR005821">
    <property type="entry name" value="Ion_trans_dom"/>
</dbReference>
<feature type="transmembrane region" description="Helical" evidence="11">
    <location>
        <begin position="154"/>
        <end position="175"/>
    </location>
</feature>
<name>A0ABR0W0F9_REHGL</name>
<evidence type="ECO:0000256" key="2">
    <source>
        <dbReference type="ARBA" id="ARBA00010486"/>
    </source>
</evidence>
<evidence type="ECO:0000256" key="8">
    <source>
        <dbReference type="ARBA" id="ARBA00023286"/>
    </source>
</evidence>
<protein>
    <recommendedName>
        <fullName evidence="12">Cyclic nucleotide-binding domain-containing protein</fullName>
    </recommendedName>
</protein>
<dbReference type="SUPFAM" id="SSF51206">
    <property type="entry name" value="cAMP-binding domain-like"/>
    <property type="match status" value="1"/>
</dbReference>
<proteinExistence type="inferred from homology"/>
<evidence type="ECO:0000256" key="10">
    <source>
        <dbReference type="SAM" id="MobiDB-lite"/>
    </source>
</evidence>
<dbReference type="PROSITE" id="PS50042">
    <property type="entry name" value="CNMP_BINDING_3"/>
    <property type="match status" value="1"/>
</dbReference>
<evidence type="ECO:0000256" key="3">
    <source>
        <dbReference type="ARBA" id="ARBA00022448"/>
    </source>
</evidence>
<dbReference type="InterPro" id="IPR014710">
    <property type="entry name" value="RmlC-like_jellyroll"/>
</dbReference>
<evidence type="ECO:0000256" key="4">
    <source>
        <dbReference type="ARBA" id="ARBA00022692"/>
    </source>
</evidence>
<dbReference type="InterPro" id="IPR018490">
    <property type="entry name" value="cNMP-bd_dom_sf"/>
</dbReference>
<evidence type="ECO:0000256" key="11">
    <source>
        <dbReference type="SAM" id="Phobius"/>
    </source>
</evidence>
<evidence type="ECO:0000256" key="6">
    <source>
        <dbReference type="ARBA" id="ARBA00023065"/>
    </source>
</evidence>
<dbReference type="Gene3D" id="1.10.287.70">
    <property type="match status" value="1"/>
</dbReference>
<keyword evidence="6" id="KW-0406">Ion transport</keyword>
<feature type="transmembrane region" description="Helical" evidence="11">
    <location>
        <begin position="243"/>
        <end position="266"/>
    </location>
</feature>
<gene>
    <name evidence="13" type="ORF">DH2020_025185</name>
</gene>
<keyword evidence="4 11" id="KW-0812">Transmembrane</keyword>
<feature type="transmembrane region" description="Helical" evidence="11">
    <location>
        <begin position="311"/>
        <end position="337"/>
    </location>
</feature>
<comment type="similarity">
    <text evidence="2">Belongs to the cyclic nucleotide-gated cation channel (TC 1.A.1.5) family.</text>
</comment>
<feature type="region of interest" description="Disordered" evidence="10">
    <location>
        <begin position="732"/>
        <end position="767"/>
    </location>
</feature>
<dbReference type="Proteomes" id="UP001318860">
    <property type="component" value="Unassembled WGS sequence"/>
</dbReference>
<sequence>MKLGWLCLVRKWVDYSPAKSSLRKSEGLNLHLLAASKDFYRFKTVVATGKFQNISSVTMNINGEKYVRFEDCDSEKSFSFDSSRNRGLNIPLRKPNLSSIMGGIRRGVDRGSERIKSFRNWSLHGHLQSNRPKSSKKKTILDPQEPFLERWNKIFVLSCVIAVSLDPLFFYIPVVDGKNLCLSLDENLEIIACVLRSFIDLFYVFHIFLQFRTGFIAPSSRVFGRGELIEDPKAIAKRYLSSYFIIDVLSILPLPQVVILLVIPFLNGPISLVTKDLLKIVIFAQYIPRLWRIYPLYEEVTRTSGIFTETAWAGAAFNLILYMLASHVLGSIWYLIAIERKDRCWRRACRDHNGCNLNDLYCGGDLRGNTSFLNSSCPLLEPNEIRSPKDFDFGIFLDALQSRVAEHENFSKKFFYCFCSLGQNLKTSTFVGEILFAVFISVIGLVLFSLLIGNMQKYLQSITVRVEEMRVKRRDAEQWMSHRMLPEDLRTRIRRYEQYKWQENRGVEEDSLIHNLPKDLRRDIKRHLCWTLLTRVPMFEKMDEQLLDAMCSHLKPVLYTKNSFIVREGDPVDEMLFIMRGNILTMTTNGGRTGFFNSVYLMAGDFCGEELLTWALDPNSSSSLPISTRTVQAVKDVEAFCLMPDDLKFVASQFRRLHSKQLRHIFRCSSPQWRTWGACFIQAAWRRHCRRKIEKSLQEAEDKLKDSLAEGVNSPSLGATIYASRFATHMLGNLKRNHPRNTKSSSRLPPLLPQKPAEPDFSAQKRT</sequence>
<keyword evidence="14" id="KW-1185">Reference proteome</keyword>
<feature type="domain" description="Cyclic nucleotide-binding" evidence="12">
    <location>
        <begin position="538"/>
        <end position="622"/>
    </location>
</feature>
<dbReference type="SUPFAM" id="SSF81324">
    <property type="entry name" value="Voltage-gated potassium channels"/>
    <property type="match status" value="1"/>
</dbReference>
<reference evidence="13 14" key="1">
    <citation type="journal article" date="2021" name="Comput. Struct. Biotechnol. J.">
        <title>De novo genome assembly of the potent medicinal plant Rehmannia glutinosa using nanopore technology.</title>
        <authorList>
            <person name="Ma L."/>
            <person name="Dong C."/>
            <person name="Song C."/>
            <person name="Wang X."/>
            <person name="Zheng X."/>
            <person name="Niu Y."/>
            <person name="Chen S."/>
            <person name="Feng W."/>
        </authorList>
    </citation>
    <scope>NUCLEOTIDE SEQUENCE [LARGE SCALE GENOMIC DNA]</scope>
    <source>
        <strain evidence="13">DH-2019</strain>
    </source>
</reference>
<dbReference type="SMART" id="SM00100">
    <property type="entry name" value="cNMP"/>
    <property type="match status" value="1"/>
</dbReference>
<comment type="subcellular location">
    <subcellularLocation>
        <location evidence="1">Membrane</location>
        <topology evidence="1">Multi-pass membrane protein</topology>
    </subcellularLocation>
</comment>
<keyword evidence="5 11" id="KW-1133">Transmembrane helix</keyword>
<evidence type="ECO:0000256" key="5">
    <source>
        <dbReference type="ARBA" id="ARBA00022989"/>
    </source>
</evidence>
<dbReference type="PANTHER" id="PTHR45651:SF76">
    <property type="entry name" value="CYCLIC NUCLEOTIDE-GATED ION CHANNEL 1-LIKE"/>
    <property type="match status" value="1"/>
</dbReference>
<evidence type="ECO:0000256" key="7">
    <source>
        <dbReference type="ARBA" id="ARBA00023136"/>
    </source>
</evidence>
<keyword evidence="9" id="KW-0407">Ion channel</keyword>
<accession>A0ABR0W0F9</accession>
<dbReference type="EMBL" id="JABTTQ020000187">
    <property type="protein sequence ID" value="KAK6141073.1"/>
    <property type="molecule type" value="Genomic_DNA"/>
</dbReference>
<dbReference type="Pfam" id="PF00520">
    <property type="entry name" value="Ion_trans"/>
    <property type="match status" value="1"/>
</dbReference>
<evidence type="ECO:0000259" key="12">
    <source>
        <dbReference type="PROSITE" id="PS50042"/>
    </source>
</evidence>
<evidence type="ECO:0000313" key="13">
    <source>
        <dbReference type="EMBL" id="KAK6141073.1"/>
    </source>
</evidence>
<evidence type="ECO:0000256" key="1">
    <source>
        <dbReference type="ARBA" id="ARBA00004141"/>
    </source>
</evidence>
<keyword evidence="8" id="KW-1071">Ligand-gated ion channel</keyword>
<evidence type="ECO:0000313" key="14">
    <source>
        <dbReference type="Proteomes" id="UP001318860"/>
    </source>
</evidence>
<dbReference type="InterPro" id="IPR000595">
    <property type="entry name" value="cNMP-bd_dom"/>
</dbReference>
<keyword evidence="3" id="KW-0813">Transport</keyword>
<dbReference type="CDD" id="cd00038">
    <property type="entry name" value="CAP_ED"/>
    <property type="match status" value="1"/>
</dbReference>
<keyword evidence="7 11" id="KW-0472">Membrane</keyword>
<feature type="transmembrane region" description="Helical" evidence="11">
    <location>
        <begin position="187"/>
        <end position="209"/>
    </location>
</feature>
<dbReference type="Gene3D" id="2.60.120.10">
    <property type="entry name" value="Jelly Rolls"/>
    <property type="match status" value="1"/>
</dbReference>
<comment type="caution">
    <text evidence="13">The sequence shown here is derived from an EMBL/GenBank/DDBJ whole genome shotgun (WGS) entry which is preliminary data.</text>
</comment>
<organism evidence="13 14">
    <name type="scientific">Rehmannia glutinosa</name>
    <name type="common">Chinese foxglove</name>
    <dbReference type="NCBI Taxonomy" id="99300"/>
    <lineage>
        <taxon>Eukaryota</taxon>
        <taxon>Viridiplantae</taxon>
        <taxon>Streptophyta</taxon>
        <taxon>Embryophyta</taxon>
        <taxon>Tracheophyta</taxon>
        <taxon>Spermatophyta</taxon>
        <taxon>Magnoliopsida</taxon>
        <taxon>eudicotyledons</taxon>
        <taxon>Gunneridae</taxon>
        <taxon>Pentapetalae</taxon>
        <taxon>asterids</taxon>
        <taxon>lamiids</taxon>
        <taxon>Lamiales</taxon>
        <taxon>Orobanchaceae</taxon>
        <taxon>Rehmannieae</taxon>
        <taxon>Rehmannia</taxon>
    </lineage>
</organism>
<evidence type="ECO:0000256" key="9">
    <source>
        <dbReference type="ARBA" id="ARBA00023303"/>
    </source>
</evidence>